<evidence type="ECO:0000256" key="3">
    <source>
        <dbReference type="ARBA" id="ARBA00023125"/>
    </source>
</evidence>
<keyword evidence="8" id="KW-1185">Reference proteome</keyword>
<protein>
    <submittedName>
        <fullName evidence="7">NAC domain-containing protein 17</fullName>
    </submittedName>
</protein>
<keyword evidence="5" id="KW-0539">Nucleus</keyword>
<keyword evidence="4" id="KW-0804">Transcription</keyword>
<dbReference type="Gene3D" id="2.170.150.80">
    <property type="entry name" value="NAC domain"/>
    <property type="match status" value="1"/>
</dbReference>
<name>A0ABD1PFE6_9LAMI</name>
<dbReference type="AlphaFoldDB" id="A0ABD1PFE6"/>
<evidence type="ECO:0000313" key="7">
    <source>
        <dbReference type="EMBL" id="KAL2462359.1"/>
    </source>
</evidence>
<dbReference type="InterPro" id="IPR003441">
    <property type="entry name" value="NAC-dom"/>
</dbReference>
<evidence type="ECO:0000256" key="5">
    <source>
        <dbReference type="ARBA" id="ARBA00023242"/>
    </source>
</evidence>
<comment type="subcellular location">
    <subcellularLocation>
        <location evidence="1">Nucleus</location>
    </subcellularLocation>
</comment>
<dbReference type="PROSITE" id="PS51005">
    <property type="entry name" value="NAC"/>
    <property type="match status" value="1"/>
</dbReference>
<accession>A0ABD1PFE6</accession>
<comment type="caution">
    <text evidence="7">The sequence shown here is derived from an EMBL/GenBank/DDBJ whole genome shotgun (WGS) entry which is preliminary data.</text>
</comment>
<dbReference type="GO" id="GO:0005634">
    <property type="term" value="C:nucleus"/>
    <property type="evidence" value="ECO:0007669"/>
    <property type="project" value="UniProtKB-SubCell"/>
</dbReference>
<evidence type="ECO:0000256" key="2">
    <source>
        <dbReference type="ARBA" id="ARBA00023015"/>
    </source>
</evidence>
<gene>
    <name evidence="7" type="ORF">Adt_45779</name>
</gene>
<organism evidence="7 8">
    <name type="scientific">Abeliophyllum distichum</name>
    <dbReference type="NCBI Taxonomy" id="126358"/>
    <lineage>
        <taxon>Eukaryota</taxon>
        <taxon>Viridiplantae</taxon>
        <taxon>Streptophyta</taxon>
        <taxon>Embryophyta</taxon>
        <taxon>Tracheophyta</taxon>
        <taxon>Spermatophyta</taxon>
        <taxon>Magnoliopsida</taxon>
        <taxon>eudicotyledons</taxon>
        <taxon>Gunneridae</taxon>
        <taxon>Pentapetalae</taxon>
        <taxon>asterids</taxon>
        <taxon>lamiids</taxon>
        <taxon>Lamiales</taxon>
        <taxon>Oleaceae</taxon>
        <taxon>Forsythieae</taxon>
        <taxon>Abeliophyllum</taxon>
    </lineage>
</organism>
<evidence type="ECO:0000313" key="8">
    <source>
        <dbReference type="Proteomes" id="UP001604336"/>
    </source>
</evidence>
<feature type="domain" description="NAC" evidence="6">
    <location>
        <begin position="20"/>
        <end position="165"/>
    </location>
</feature>
<sequence length="166" mass="19453">MDTSFKPLHCSSDILIRVPLRFRYKTFGLSDNKAIDRLKQKILGERQPNDVFPTVDSLFGMDPDEIPIHEFTHGEENEWFFFTTELRDQQHVTKNGYWRAGNLTCKIKEKESQSVIGLKRIMVFCSEPNRTKSKWSIHEYTLNANAFKDTELELDDSIKNKVMHLV</sequence>
<dbReference type="EMBL" id="JBFOLK010000014">
    <property type="protein sequence ID" value="KAL2462359.1"/>
    <property type="molecule type" value="Genomic_DNA"/>
</dbReference>
<dbReference type="InterPro" id="IPR036093">
    <property type="entry name" value="NAC_dom_sf"/>
</dbReference>
<dbReference type="GO" id="GO:0003677">
    <property type="term" value="F:DNA binding"/>
    <property type="evidence" value="ECO:0007669"/>
    <property type="project" value="UniProtKB-KW"/>
</dbReference>
<keyword evidence="3" id="KW-0238">DNA-binding</keyword>
<dbReference type="PANTHER" id="PTHR31989">
    <property type="entry name" value="NAC DOMAIN-CONTAINING PROTEIN 82-RELATED"/>
    <property type="match status" value="1"/>
</dbReference>
<proteinExistence type="predicted"/>
<evidence type="ECO:0000256" key="1">
    <source>
        <dbReference type="ARBA" id="ARBA00004123"/>
    </source>
</evidence>
<dbReference type="Proteomes" id="UP001604336">
    <property type="component" value="Unassembled WGS sequence"/>
</dbReference>
<evidence type="ECO:0000259" key="6">
    <source>
        <dbReference type="PROSITE" id="PS51005"/>
    </source>
</evidence>
<keyword evidence="2" id="KW-0805">Transcription regulation</keyword>
<dbReference type="SUPFAM" id="SSF101941">
    <property type="entry name" value="NAC domain"/>
    <property type="match status" value="1"/>
</dbReference>
<dbReference type="Pfam" id="PF02365">
    <property type="entry name" value="NAM"/>
    <property type="match status" value="1"/>
</dbReference>
<evidence type="ECO:0000256" key="4">
    <source>
        <dbReference type="ARBA" id="ARBA00023163"/>
    </source>
</evidence>
<reference evidence="8" key="1">
    <citation type="submission" date="2024-07" db="EMBL/GenBank/DDBJ databases">
        <title>Two chromosome-level genome assemblies of Korean endemic species Abeliophyllum distichum and Forsythia ovata (Oleaceae).</title>
        <authorList>
            <person name="Jang H."/>
        </authorList>
    </citation>
    <scope>NUCLEOTIDE SEQUENCE [LARGE SCALE GENOMIC DNA]</scope>
</reference>